<dbReference type="AlphaFoldDB" id="A0A096AC93"/>
<comment type="caution">
    <text evidence="1">The sequence shown here is derived from an EMBL/GenBank/DDBJ whole genome shotgun (WGS) entry which is preliminary data.</text>
</comment>
<gene>
    <name evidence="1" type="ORF">HMPREF0647_06200</name>
</gene>
<dbReference type="RefSeq" id="WP_004336627.1">
    <property type="nucleotide sequence ID" value="NZ_JRNQ01000034.1"/>
</dbReference>
<protein>
    <submittedName>
        <fullName evidence="1">Uncharacterized protein</fullName>
    </submittedName>
</protein>
<proteinExistence type="predicted"/>
<dbReference type="Proteomes" id="UP000029525">
    <property type="component" value="Unassembled WGS sequence"/>
</dbReference>
<organism evidence="1 2">
    <name type="scientific">Prevotella bivia DNF00320</name>
    <dbReference type="NCBI Taxonomy" id="1401068"/>
    <lineage>
        <taxon>Bacteria</taxon>
        <taxon>Pseudomonadati</taxon>
        <taxon>Bacteroidota</taxon>
        <taxon>Bacteroidia</taxon>
        <taxon>Bacteroidales</taxon>
        <taxon>Prevotellaceae</taxon>
        <taxon>Prevotella</taxon>
    </lineage>
</organism>
<sequence length="65" mass="7514">MTLQDYRQQIIAILLKRKNAKGETFMTELEAKELLAELSDEELEEGMMFNEPEDVAELLIEIGKL</sequence>
<name>A0A096AC93_9BACT</name>
<reference evidence="1 2" key="1">
    <citation type="submission" date="2014-07" db="EMBL/GenBank/DDBJ databases">
        <authorList>
            <person name="McCorrison J."/>
            <person name="Sanka R."/>
            <person name="Torralba M."/>
            <person name="Gillis M."/>
            <person name="Haft D.H."/>
            <person name="Methe B."/>
            <person name="Sutton G."/>
            <person name="Nelson K.E."/>
        </authorList>
    </citation>
    <scope>NUCLEOTIDE SEQUENCE [LARGE SCALE GENOMIC DNA]</scope>
    <source>
        <strain evidence="1 2">DNF00320</strain>
    </source>
</reference>
<evidence type="ECO:0000313" key="2">
    <source>
        <dbReference type="Proteomes" id="UP000029525"/>
    </source>
</evidence>
<accession>A0A096AC93</accession>
<evidence type="ECO:0000313" key="1">
    <source>
        <dbReference type="EMBL" id="KGF44535.1"/>
    </source>
</evidence>
<dbReference type="GeneID" id="78529869"/>
<dbReference type="EMBL" id="JRNQ01000034">
    <property type="protein sequence ID" value="KGF44535.1"/>
    <property type="molecule type" value="Genomic_DNA"/>
</dbReference>